<dbReference type="InterPro" id="IPR016195">
    <property type="entry name" value="Pol/histidinol_Pase-like"/>
</dbReference>
<name>A0A5J4Q5M0_9ZZZZ</name>
<proteinExistence type="predicted"/>
<dbReference type="SUPFAM" id="SSF89550">
    <property type="entry name" value="PHP domain-like"/>
    <property type="match status" value="1"/>
</dbReference>
<accession>A0A5J4Q5M0</accession>
<reference evidence="1" key="1">
    <citation type="submission" date="2019-03" db="EMBL/GenBank/DDBJ databases">
        <title>Single cell metagenomics reveals metabolic interactions within the superorganism composed of flagellate Streblomastix strix and complex community of Bacteroidetes bacteria on its surface.</title>
        <authorList>
            <person name="Treitli S.C."/>
            <person name="Kolisko M."/>
            <person name="Husnik F."/>
            <person name="Keeling P."/>
            <person name="Hampl V."/>
        </authorList>
    </citation>
    <scope>NUCLEOTIDE SEQUENCE</scope>
    <source>
        <strain evidence="1">STM</strain>
    </source>
</reference>
<protein>
    <recommendedName>
        <fullName evidence="2">Polymerase/histidinol phosphatase N-terminal domain-containing protein</fullName>
    </recommendedName>
</protein>
<gene>
    <name evidence="1" type="ORF">EZS27_032891</name>
</gene>
<sequence length="299" mass="34780">MVFFPIQTIGQKKSANQDIYSGFTVKRYQCECADGGGCGKVTGSEILKIRIKQINMETNNNFLRGSEWRKWDLHVHTPESGMANDFGTDWDTYVKTLFKTAIEQDVSVLGITDYFTVDGYKKLKTEYLNNDSKLKELFGNDELIEKIKSIRIFPNIEFRLKTIIEKNRINYHVIFSDEVSIKDIEENFLHDIDFAYENYPFEPTNKYKLKKNNLIELGAKLKKEQTTFTGGDFEVGCMTAVVDDEQIIEILTTKKEKFRDKYIIAIPVDEDLSSIRWESQDHNVRKGYLQQANVFFCNK</sequence>
<organism evidence="1">
    <name type="scientific">termite gut metagenome</name>
    <dbReference type="NCBI Taxonomy" id="433724"/>
    <lineage>
        <taxon>unclassified sequences</taxon>
        <taxon>metagenomes</taxon>
        <taxon>organismal metagenomes</taxon>
    </lineage>
</organism>
<evidence type="ECO:0008006" key="2">
    <source>
        <dbReference type="Google" id="ProtNLM"/>
    </source>
</evidence>
<evidence type="ECO:0000313" key="1">
    <source>
        <dbReference type="EMBL" id="KAA6316862.1"/>
    </source>
</evidence>
<dbReference type="EMBL" id="SNRY01004727">
    <property type="protein sequence ID" value="KAA6316862.1"/>
    <property type="molecule type" value="Genomic_DNA"/>
</dbReference>
<comment type="caution">
    <text evidence="1">The sequence shown here is derived from an EMBL/GenBank/DDBJ whole genome shotgun (WGS) entry which is preliminary data.</text>
</comment>
<dbReference type="AlphaFoldDB" id="A0A5J4Q5M0"/>
<dbReference type="Gene3D" id="3.20.20.140">
    <property type="entry name" value="Metal-dependent hydrolases"/>
    <property type="match status" value="1"/>
</dbReference>